<dbReference type="AlphaFoldDB" id="A0A0R2U4Y8"/>
<dbReference type="InterPro" id="IPR029068">
    <property type="entry name" value="Glyas_Bleomycin-R_OHBP_Dase"/>
</dbReference>
<comment type="caution">
    <text evidence="3">The sequence shown here is derived from an EMBL/GenBank/DDBJ whole genome shotgun (WGS) entry which is preliminary data.</text>
</comment>
<evidence type="ECO:0000313" key="4">
    <source>
        <dbReference type="Proteomes" id="UP000051213"/>
    </source>
</evidence>
<proteinExistence type="predicted"/>
<dbReference type="InterPro" id="IPR004360">
    <property type="entry name" value="Glyas_Fos-R_dOase_dom"/>
</dbReference>
<evidence type="ECO:0000313" key="3">
    <source>
        <dbReference type="EMBL" id="KRO94581.1"/>
    </source>
</evidence>
<protein>
    <recommendedName>
        <fullName evidence="2">VOC domain-containing protein</fullName>
    </recommendedName>
</protein>
<organism evidence="3 4">
    <name type="scientific">SAR92 bacterium BACL26 MAG-121220-bin70</name>
    <dbReference type="NCBI Taxonomy" id="1655626"/>
    <lineage>
        <taxon>Bacteria</taxon>
        <taxon>Pseudomonadati</taxon>
        <taxon>Pseudomonadota</taxon>
        <taxon>Gammaproteobacteria</taxon>
        <taxon>Cellvibrionales</taxon>
        <taxon>Porticoccaceae</taxon>
        <taxon>SAR92 clade</taxon>
    </lineage>
</organism>
<evidence type="ECO:0000256" key="1">
    <source>
        <dbReference type="ARBA" id="ARBA00022723"/>
    </source>
</evidence>
<sequence length="166" mass="18425">MTKPGNLKLGLRGIHHLAISVPSLVVAKKFYLETLGFTLADEISFGPDQQSDQVLGLKDARCSSILVNAGNIFLEIFEFDSTATLRQDDRPLSEYGYTHFALDVENIQQAFDYLEEAGVNWHHNPVDTGDGYWMAYGRDPFGNVIEIQQLADGSAYSLNQLNGVIL</sequence>
<dbReference type="Pfam" id="PF00903">
    <property type="entry name" value="Glyoxalase"/>
    <property type="match status" value="1"/>
</dbReference>
<gene>
    <name evidence="3" type="ORF">ABS24_04085</name>
</gene>
<dbReference type="InterPro" id="IPR051785">
    <property type="entry name" value="MMCE/EMCE_epimerase"/>
</dbReference>
<dbReference type="EMBL" id="LICA01000143">
    <property type="protein sequence ID" value="KRO94581.1"/>
    <property type="molecule type" value="Genomic_DNA"/>
</dbReference>
<dbReference type="PANTHER" id="PTHR43048:SF6">
    <property type="entry name" value="BLR8189 PROTEIN"/>
    <property type="match status" value="1"/>
</dbReference>
<evidence type="ECO:0000259" key="2">
    <source>
        <dbReference type="PROSITE" id="PS51819"/>
    </source>
</evidence>
<reference evidence="3 4" key="1">
    <citation type="submission" date="2015-10" db="EMBL/GenBank/DDBJ databases">
        <title>Metagenome-Assembled Genomes uncover a global brackish microbiome.</title>
        <authorList>
            <person name="Hugerth L.W."/>
            <person name="Larsson J."/>
            <person name="Alneberg J."/>
            <person name="Lindh M.V."/>
            <person name="Legrand C."/>
            <person name="Pinhassi J."/>
            <person name="Andersson A.F."/>
        </authorList>
    </citation>
    <scope>NUCLEOTIDE SEQUENCE [LARGE SCALE GENOMIC DNA]</scope>
    <source>
        <strain evidence="3">BACL26 MAG-121220-bin70</strain>
    </source>
</reference>
<keyword evidence="1" id="KW-0479">Metal-binding</keyword>
<dbReference type="PANTHER" id="PTHR43048">
    <property type="entry name" value="METHYLMALONYL-COA EPIMERASE"/>
    <property type="match status" value="1"/>
</dbReference>
<dbReference type="Gene3D" id="3.10.180.10">
    <property type="entry name" value="2,3-Dihydroxybiphenyl 1,2-Dioxygenase, domain 1"/>
    <property type="match status" value="1"/>
</dbReference>
<dbReference type="GO" id="GO:0004493">
    <property type="term" value="F:methylmalonyl-CoA epimerase activity"/>
    <property type="evidence" value="ECO:0007669"/>
    <property type="project" value="TreeGrafter"/>
</dbReference>
<dbReference type="GO" id="GO:0046491">
    <property type="term" value="P:L-methylmalonyl-CoA metabolic process"/>
    <property type="evidence" value="ECO:0007669"/>
    <property type="project" value="TreeGrafter"/>
</dbReference>
<dbReference type="GO" id="GO:0046872">
    <property type="term" value="F:metal ion binding"/>
    <property type="evidence" value="ECO:0007669"/>
    <property type="project" value="UniProtKB-KW"/>
</dbReference>
<name>A0A0R2U4Y8_9GAMM</name>
<dbReference type="SUPFAM" id="SSF54593">
    <property type="entry name" value="Glyoxalase/Bleomycin resistance protein/Dihydroxybiphenyl dioxygenase"/>
    <property type="match status" value="1"/>
</dbReference>
<dbReference type="PROSITE" id="PS51819">
    <property type="entry name" value="VOC"/>
    <property type="match status" value="1"/>
</dbReference>
<accession>A0A0R2U4Y8</accession>
<dbReference type="Proteomes" id="UP000051213">
    <property type="component" value="Unassembled WGS sequence"/>
</dbReference>
<feature type="domain" description="VOC" evidence="2">
    <location>
        <begin position="13"/>
        <end position="150"/>
    </location>
</feature>
<dbReference type="InterPro" id="IPR037523">
    <property type="entry name" value="VOC_core"/>
</dbReference>